<gene>
    <name evidence="2" type="ORF">OHC33_007268</name>
</gene>
<accession>A0AAN8I6G7</accession>
<evidence type="ECO:0000313" key="3">
    <source>
        <dbReference type="Proteomes" id="UP001316803"/>
    </source>
</evidence>
<dbReference type="AlphaFoldDB" id="A0AAN8I6G7"/>
<proteinExistence type="predicted"/>
<reference evidence="2 3" key="1">
    <citation type="submission" date="2022-12" db="EMBL/GenBank/DDBJ databases">
        <title>Genomic features and morphological characterization of a novel Knufia sp. strain isolated from spacecraft assembly facility.</title>
        <authorList>
            <person name="Teixeira M."/>
            <person name="Chander A.M."/>
            <person name="Stajich J.E."/>
            <person name="Venkateswaran K."/>
        </authorList>
    </citation>
    <scope>NUCLEOTIDE SEQUENCE [LARGE SCALE GENOMIC DNA]</scope>
    <source>
        <strain evidence="2 3">FJI-L2-BK-P2</strain>
    </source>
</reference>
<protein>
    <submittedName>
        <fullName evidence="2">Uncharacterized protein</fullName>
    </submittedName>
</protein>
<dbReference type="EMBL" id="JAKLMC020000019">
    <property type="protein sequence ID" value="KAK5951590.1"/>
    <property type="molecule type" value="Genomic_DNA"/>
</dbReference>
<evidence type="ECO:0000256" key="1">
    <source>
        <dbReference type="SAM" id="MobiDB-lite"/>
    </source>
</evidence>
<evidence type="ECO:0000313" key="2">
    <source>
        <dbReference type="EMBL" id="KAK5951590.1"/>
    </source>
</evidence>
<keyword evidence="3" id="KW-1185">Reference proteome</keyword>
<organism evidence="2 3">
    <name type="scientific">Knufia fluminis</name>
    <dbReference type="NCBI Taxonomy" id="191047"/>
    <lineage>
        <taxon>Eukaryota</taxon>
        <taxon>Fungi</taxon>
        <taxon>Dikarya</taxon>
        <taxon>Ascomycota</taxon>
        <taxon>Pezizomycotina</taxon>
        <taxon>Eurotiomycetes</taxon>
        <taxon>Chaetothyriomycetidae</taxon>
        <taxon>Chaetothyriales</taxon>
        <taxon>Trichomeriaceae</taxon>
        <taxon>Knufia</taxon>
    </lineage>
</organism>
<sequence length="92" mass="10067">MRQSQTYTSSDYTRDTGFPLVWLVTCLFTRRAKKSAQDEVEENAERERKARAGKIVGKPAPRETSRAGVGAGGAMAEQKRCNRAGHVEVGGP</sequence>
<comment type="caution">
    <text evidence="2">The sequence shown here is derived from an EMBL/GenBank/DDBJ whole genome shotgun (WGS) entry which is preliminary data.</text>
</comment>
<dbReference type="Proteomes" id="UP001316803">
    <property type="component" value="Unassembled WGS sequence"/>
</dbReference>
<name>A0AAN8I6G7_9EURO</name>
<feature type="region of interest" description="Disordered" evidence="1">
    <location>
        <begin position="33"/>
        <end position="92"/>
    </location>
</feature>